<comment type="caution">
    <text evidence="1">The sequence shown here is derived from an EMBL/GenBank/DDBJ whole genome shotgun (WGS) entry which is preliminary data.</text>
</comment>
<dbReference type="CDD" id="cd19166">
    <property type="entry name" value="HemeO-bac"/>
    <property type="match status" value="1"/>
</dbReference>
<name>A0ABT3ZNE9_9BURK</name>
<dbReference type="SUPFAM" id="SSF48613">
    <property type="entry name" value="Heme oxygenase-like"/>
    <property type="match status" value="1"/>
</dbReference>
<evidence type="ECO:0000313" key="1">
    <source>
        <dbReference type="EMBL" id="MCY0388054.1"/>
    </source>
</evidence>
<evidence type="ECO:0000313" key="2">
    <source>
        <dbReference type="Proteomes" id="UP001082899"/>
    </source>
</evidence>
<dbReference type="Gene3D" id="1.20.910.10">
    <property type="entry name" value="Heme oxygenase-like"/>
    <property type="match status" value="1"/>
</dbReference>
<dbReference type="Proteomes" id="UP001082899">
    <property type="component" value="Unassembled WGS sequence"/>
</dbReference>
<proteinExistence type="predicted"/>
<sequence length="193" mass="21061">MTELLTRLKNDTADAHEALERALDLARPEMARPAYVALLEGFRGFVAPWEARLAVALPERLGDFAREREKTPLLDADLRHLSGGACDPAALPVCTALPALDTLPRALGSMYVMEGSTLGGRFIGPAMARRFGLSEHLGYGYFDPYREHTGSMWNAFKVRMAEEVAPEQAAAAVAAARETFAALHVWLAPRARA</sequence>
<accession>A0ABT3ZNE9</accession>
<protein>
    <submittedName>
        <fullName evidence="1">Biliverdin-producing heme oxygenase</fullName>
    </submittedName>
</protein>
<organism evidence="1 2">
    <name type="scientific">Robbsia betulipollinis</name>
    <dbReference type="NCBI Taxonomy" id="2981849"/>
    <lineage>
        <taxon>Bacteria</taxon>
        <taxon>Pseudomonadati</taxon>
        <taxon>Pseudomonadota</taxon>
        <taxon>Betaproteobacteria</taxon>
        <taxon>Burkholderiales</taxon>
        <taxon>Burkholderiaceae</taxon>
        <taxon>Robbsia</taxon>
    </lineage>
</organism>
<dbReference type="InterPro" id="IPR016084">
    <property type="entry name" value="Haem_Oase-like_multi-hlx"/>
</dbReference>
<dbReference type="RefSeq" id="WP_267847938.1">
    <property type="nucleotide sequence ID" value="NZ_JAPMXC010000002.1"/>
</dbReference>
<dbReference type="InterPro" id="IPR016053">
    <property type="entry name" value="Haem_Oase-like"/>
</dbReference>
<dbReference type="EMBL" id="JAPMXC010000002">
    <property type="protein sequence ID" value="MCY0388054.1"/>
    <property type="molecule type" value="Genomic_DNA"/>
</dbReference>
<keyword evidence="2" id="KW-1185">Reference proteome</keyword>
<dbReference type="Pfam" id="PF01126">
    <property type="entry name" value="Heme_oxygenase"/>
    <property type="match status" value="1"/>
</dbReference>
<reference evidence="1" key="1">
    <citation type="submission" date="2022-11" db="EMBL/GenBank/DDBJ databases">
        <title>Robbsia betulipollinis sp. nov., isolated from pollen of birch (Betula pendula).</title>
        <authorList>
            <person name="Shi H."/>
            <person name="Ambika Manirajan B."/>
            <person name="Ratering S."/>
            <person name="Geissler-Plaum R."/>
            <person name="Schnell S."/>
        </authorList>
    </citation>
    <scope>NUCLEOTIDE SEQUENCE</scope>
    <source>
        <strain evidence="1">Bb-Pol-6</strain>
    </source>
</reference>
<gene>
    <name evidence="1" type="ORF">OVY01_12565</name>
</gene>